<gene>
    <name evidence="2" type="ORF">TorRG33x02_198430</name>
</gene>
<dbReference type="EMBL" id="JXTC01000163">
    <property type="protein sequence ID" value="PON84383.1"/>
    <property type="molecule type" value="Genomic_DNA"/>
</dbReference>
<dbReference type="Pfam" id="PF07992">
    <property type="entry name" value="Pyr_redox_2"/>
    <property type="match status" value="1"/>
</dbReference>
<accession>A0A2P5EFR0</accession>
<proteinExistence type="predicted"/>
<dbReference type="AlphaFoldDB" id="A0A2P5EFR0"/>
<dbReference type="GO" id="GO:0004174">
    <property type="term" value="F:electron-transferring-flavoprotein dehydrogenase activity"/>
    <property type="evidence" value="ECO:0007669"/>
    <property type="project" value="TreeGrafter"/>
</dbReference>
<evidence type="ECO:0000259" key="1">
    <source>
        <dbReference type="Pfam" id="PF07992"/>
    </source>
</evidence>
<evidence type="ECO:0000313" key="3">
    <source>
        <dbReference type="Proteomes" id="UP000237000"/>
    </source>
</evidence>
<sequence>MVRTEFEKIKSACSILIVGGGPTGVELAGEIIFDFPEKKVTLVHSKTSQKALDWLTSKNVEVLLDQSVNLDGVSDGLFQTSNGEVIEANCQYVCTGKPMGSSWLKETFPKDSLGIHGRLIVDENLRVRDHKNVFGIRDIPDIKDMKYRYVAQKHAHIASKNLKLLLMGEKECKILKYRNFLEAALVSLGRKEGVAQFPFVTFSGCNPGKIKSRDSFVGRSRKQLGLNPDR</sequence>
<comment type="caution">
    <text evidence="2">The sequence shown here is derived from an EMBL/GenBank/DDBJ whole genome shotgun (WGS) entry which is preliminary data.</text>
</comment>
<dbReference type="Gene3D" id="3.50.50.100">
    <property type="match status" value="1"/>
</dbReference>
<dbReference type="OrthoDB" id="202203at2759"/>
<dbReference type="InterPro" id="IPR036188">
    <property type="entry name" value="FAD/NAD-bd_sf"/>
</dbReference>
<dbReference type="GO" id="GO:0050660">
    <property type="term" value="F:flavin adenine dinucleotide binding"/>
    <property type="evidence" value="ECO:0007669"/>
    <property type="project" value="TreeGrafter"/>
</dbReference>
<dbReference type="GO" id="GO:0005737">
    <property type="term" value="C:cytoplasm"/>
    <property type="evidence" value="ECO:0007669"/>
    <property type="project" value="TreeGrafter"/>
</dbReference>
<keyword evidence="3" id="KW-1185">Reference proteome</keyword>
<dbReference type="InterPro" id="IPR023753">
    <property type="entry name" value="FAD/NAD-binding_dom"/>
</dbReference>
<dbReference type="STRING" id="63057.A0A2P5EFR0"/>
<evidence type="ECO:0000313" key="2">
    <source>
        <dbReference type="EMBL" id="PON84383.1"/>
    </source>
</evidence>
<dbReference type="InParanoid" id="A0A2P5EFR0"/>
<dbReference type="SUPFAM" id="SSF51905">
    <property type="entry name" value="FAD/NAD(P)-binding domain"/>
    <property type="match status" value="1"/>
</dbReference>
<dbReference type="PANTHER" id="PTHR43735:SF19">
    <property type="entry name" value="FAD_NAD(P)-BINDING DOMAIN-CONTAINING PROTEIN"/>
    <property type="match status" value="1"/>
</dbReference>
<name>A0A2P5EFR0_TREOI</name>
<organism evidence="2 3">
    <name type="scientific">Trema orientale</name>
    <name type="common">Charcoal tree</name>
    <name type="synonym">Celtis orientalis</name>
    <dbReference type="NCBI Taxonomy" id="63057"/>
    <lineage>
        <taxon>Eukaryota</taxon>
        <taxon>Viridiplantae</taxon>
        <taxon>Streptophyta</taxon>
        <taxon>Embryophyta</taxon>
        <taxon>Tracheophyta</taxon>
        <taxon>Spermatophyta</taxon>
        <taxon>Magnoliopsida</taxon>
        <taxon>eudicotyledons</taxon>
        <taxon>Gunneridae</taxon>
        <taxon>Pentapetalae</taxon>
        <taxon>rosids</taxon>
        <taxon>fabids</taxon>
        <taxon>Rosales</taxon>
        <taxon>Cannabaceae</taxon>
        <taxon>Trema</taxon>
    </lineage>
</organism>
<reference evidence="3" key="1">
    <citation type="submission" date="2016-06" db="EMBL/GenBank/DDBJ databases">
        <title>Parallel loss of symbiosis genes in relatives of nitrogen-fixing non-legume Parasponia.</title>
        <authorList>
            <person name="Van Velzen R."/>
            <person name="Holmer R."/>
            <person name="Bu F."/>
            <person name="Rutten L."/>
            <person name="Van Zeijl A."/>
            <person name="Liu W."/>
            <person name="Santuari L."/>
            <person name="Cao Q."/>
            <person name="Sharma T."/>
            <person name="Shen D."/>
            <person name="Roswanjaya Y."/>
            <person name="Wardhani T."/>
            <person name="Kalhor M.S."/>
            <person name="Jansen J."/>
            <person name="Van den Hoogen J."/>
            <person name="Gungor B."/>
            <person name="Hartog M."/>
            <person name="Hontelez J."/>
            <person name="Verver J."/>
            <person name="Yang W.-C."/>
            <person name="Schijlen E."/>
            <person name="Repin R."/>
            <person name="Schilthuizen M."/>
            <person name="Schranz E."/>
            <person name="Heidstra R."/>
            <person name="Miyata K."/>
            <person name="Fedorova E."/>
            <person name="Kohlen W."/>
            <person name="Bisseling T."/>
            <person name="Smit S."/>
            <person name="Geurts R."/>
        </authorList>
    </citation>
    <scope>NUCLEOTIDE SEQUENCE [LARGE SCALE GENOMIC DNA]</scope>
    <source>
        <strain evidence="3">cv. RG33-2</strain>
    </source>
</reference>
<dbReference type="Proteomes" id="UP000237000">
    <property type="component" value="Unassembled WGS sequence"/>
</dbReference>
<feature type="domain" description="FAD/NAD(P)-binding" evidence="1">
    <location>
        <begin position="13"/>
        <end position="151"/>
    </location>
</feature>
<dbReference type="PANTHER" id="PTHR43735">
    <property type="entry name" value="APOPTOSIS-INDUCING FACTOR 1"/>
    <property type="match status" value="1"/>
</dbReference>
<protein>
    <submittedName>
        <fullName evidence="2">FAD/NAD(P)-binding domain containing protein</fullName>
    </submittedName>
</protein>